<evidence type="ECO:0000256" key="4">
    <source>
        <dbReference type="ARBA" id="ARBA00022705"/>
    </source>
</evidence>
<evidence type="ECO:0000256" key="1">
    <source>
        <dbReference type="ARBA" id="ARBA00004123"/>
    </source>
</evidence>
<dbReference type="InterPro" id="IPR003593">
    <property type="entry name" value="AAA+_ATPase"/>
</dbReference>
<dbReference type="SMART" id="SM00382">
    <property type="entry name" value="AAA"/>
    <property type="match status" value="1"/>
</dbReference>
<evidence type="ECO:0000256" key="5">
    <source>
        <dbReference type="ARBA" id="ARBA00023125"/>
    </source>
</evidence>
<evidence type="ECO:0000256" key="6">
    <source>
        <dbReference type="ARBA" id="ARBA00023242"/>
    </source>
</evidence>
<sequence length="515" mass="59183">MKRSSNNKILTQDELNSVKSHILNKLNNTTTSSTDILGLEDQYKVLQNLIKISLINKENNSLLLVGPKGSGKSLLLNSILSEYTSSRVSEEQILENFGEKNNRKRAKKGEFRIKIDKVVKVLDADGNSYDSDDDETEYNSDIESLAQPSTISANFKIVRLNGLIQTSDKLALREILKQLQLDDKLNTINSSLINLINNDNENDDDSEDEDLVELTKLNKLNEELELKAKKGTVLFVLENFEKFTHINKQTLLYNLFDLVQGSNHISLSVIGLTSRIDVLNLMEKRVKSRFSHKLIYTYPLSKPLYKKLFFNWLNLSDLQIEPFYKELFKDCIKELEFNDKLIDYLNELYEISPDPNKLINLIFALVSKLSTNSPLPTIEKLNPLLSPEDPNFVIVKGLTNLELYLLVSMKKLSELGYDWVNFEMIYDTYQRRSNQTTGAIDKIILFDKNSSLKCIDQFLQLGLIKLQSTQSLTDTTLISKQFRYFRLILDPYEIPAYLSKLTSCPSNIIKWVNNK</sequence>
<evidence type="ECO:0000313" key="10">
    <source>
        <dbReference type="Proteomes" id="UP000070444"/>
    </source>
</evidence>
<dbReference type="GO" id="GO:0003688">
    <property type="term" value="F:DNA replication origin binding"/>
    <property type="evidence" value="ECO:0007669"/>
    <property type="project" value="TreeGrafter"/>
</dbReference>
<dbReference type="Proteomes" id="UP000070444">
    <property type="component" value="Unassembled WGS sequence"/>
</dbReference>
<dbReference type="PANTHER" id="PTHR12087:SF0">
    <property type="entry name" value="ORIGIN RECOGNITION COMPLEX SUBUNIT 4"/>
    <property type="match status" value="1"/>
</dbReference>
<gene>
    <name evidence="9" type="ORF">CONCODRAFT_76717</name>
</gene>
<dbReference type="GO" id="GO:0005664">
    <property type="term" value="C:nuclear origin of replication recognition complex"/>
    <property type="evidence" value="ECO:0007669"/>
    <property type="project" value="TreeGrafter"/>
</dbReference>
<evidence type="ECO:0000256" key="7">
    <source>
        <dbReference type="PIRNR" id="PIRNR007858"/>
    </source>
</evidence>
<dbReference type="OrthoDB" id="343623at2759"/>
<dbReference type="SUPFAM" id="SSF52540">
    <property type="entry name" value="P-loop containing nucleoside triphosphate hydrolases"/>
    <property type="match status" value="1"/>
</dbReference>
<keyword evidence="6 7" id="KW-0539">Nucleus</keyword>
<dbReference type="Pfam" id="PF14629">
    <property type="entry name" value="ORC4_C"/>
    <property type="match status" value="1"/>
</dbReference>
<organism evidence="9 10">
    <name type="scientific">Conidiobolus coronatus (strain ATCC 28846 / CBS 209.66 / NRRL 28638)</name>
    <name type="common">Delacroixia coronata</name>
    <dbReference type="NCBI Taxonomy" id="796925"/>
    <lineage>
        <taxon>Eukaryota</taxon>
        <taxon>Fungi</taxon>
        <taxon>Fungi incertae sedis</taxon>
        <taxon>Zoopagomycota</taxon>
        <taxon>Entomophthoromycotina</taxon>
        <taxon>Entomophthoromycetes</taxon>
        <taxon>Entomophthorales</taxon>
        <taxon>Ancylistaceae</taxon>
        <taxon>Conidiobolus</taxon>
    </lineage>
</organism>
<dbReference type="STRING" id="796925.A0A137PI12"/>
<evidence type="ECO:0000259" key="8">
    <source>
        <dbReference type="SMART" id="SM00382"/>
    </source>
</evidence>
<keyword evidence="10" id="KW-1185">Reference proteome</keyword>
<dbReference type="InterPro" id="IPR027417">
    <property type="entry name" value="P-loop_NTPase"/>
</dbReference>
<keyword evidence="4 7" id="KW-0235">DNA replication</keyword>
<comment type="subcellular location">
    <subcellularLocation>
        <location evidence="1 7">Nucleus</location>
    </subcellularLocation>
</comment>
<dbReference type="InterPro" id="IPR032705">
    <property type="entry name" value="ORC4_C"/>
</dbReference>
<name>A0A137PI12_CONC2</name>
<dbReference type="PIRSF" id="PIRSF007858">
    <property type="entry name" value="ORC4"/>
    <property type="match status" value="1"/>
</dbReference>
<proteinExistence type="inferred from homology"/>
<evidence type="ECO:0000313" key="9">
    <source>
        <dbReference type="EMBL" id="KXN74636.1"/>
    </source>
</evidence>
<feature type="domain" description="AAA+ ATPase" evidence="8">
    <location>
        <begin position="58"/>
        <end position="300"/>
    </location>
</feature>
<evidence type="ECO:0000256" key="3">
    <source>
        <dbReference type="ARBA" id="ARBA00019083"/>
    </source>
</evidence>
<dbReference type="PANTHER" id="PTHR12087">
    <property type="entry name" value="ORIGIN RECOGNITION COMPLEX SUBUNIT 4"/>
    <property type="match status" value="1"/>
</dbReference>
<dbReference type="Gene3D" id="3.40.50.300">
    <property type="entry name" value="P-loop containing nucleotide triphosphate hydrolases"/>
    <property type="match status" value="1"/>
</dbReference>
<comment type="similarity">
    <text evidence="2 7">Belongs to the ORC4 family.</text>
</comment>
<accession>A0A137PI12</accession>
<dbReference type="AlphaFoldDB" id="A0A137PI12"/>
<dbReference type="EMBL" id="KQ964421">
    <property type="protein sequence ID" value="KXN74636.1"/>
    <property type="molecule type" value="Genomic_DNA"/>
</dbReference>
<reference evidence="9 10" key="1">
    <citation type="journal article" date="2015" name="Genome Biol. Evol.">
        <title>Phylogenomic analyses indicate that early fungi evolved digesting cell walls of algal ancestors of land plants.</title>
        <authorList>
            <person name="Chang Y."/>
            <person name="Wang S."/>
            <person name="Sekimoto S."/>
            <person name="Aerts A.L."/>
            <person name="Choi C."/>
            <person name="Clum A."/>
            <person name="LaButti K.M."/>
            <person name="Lindquist E.A."/>
            <person name="Yee Ngan C."/>
            <person name="Ohm R.A."/>
            <person name="Salamov A.A."/>
            <person name="Grigoriev I.V."/>
            <person name="Spatafora J.W."/>
            <person name="Berbee M.L."/>
        </authorList>
    </citation>
    <scope>NUCLEOTIDE SEQUENCE [LARGE SCALE GENOMIC DNA]</scope>
    <source>
        <strain evidence="9 10">NRRL 28638</strain>
    </source>
</reference>
<dbReference type="InterPro" id="IPR016527">
    <property type="entry name" value="ORC4"/>
</dbReference>
<dbReference type="GO" id="GO:0006270">
    <property type="term" value="P:DNA replication initiation"/>
    <property type="evidence" value="ECO:0007669"/>
    <property type="project" value="TreeGrafter"/>
</dbReference>
<keyword evidence="5 7" id="KW-0238">DNA-binding</keyword>
<protein>
    <recommendedName>
        <fullName evidence="3 7">Origin recognition complex subunit 4</fullName>
    </recommendedName>
</protein>
<evidence type="ECO:0000256" key="2">
    <source>
        <dbReference type="ARBA" id="ARBA00005334"/>
    </source>
</evidence>
<comment type="function">
    <text evidence="7">Component of the origin recognition complex (ORC) that binds origins of replication.</text>
</comment>